<dbReference type="PROSITE" id="PS50268">
    <property type="entry name" value="CADHERIN_2"/>
    <property type="match status" value="9"/>
</dbReference>
<gene>
    <name evidence="14" type="primary">Cdhr2</name>
    <name evidence="14" type="ORF">ACRARU_R01342</name>
</gene>
<dbReference type="GO" id="GO:0007156">
    <property type="term" value="P:homophilic cell adhesion via plasma membrane adhesion molecules"/>
    <property type="evidence" value="ECO:0007669"/>
    <property type="project" value="InterPro"/>
</dbReference>
<feature type="domain" description="Cadherin" evidence="13">
    <location>
        <begin position="914"/>
        <end position="1035"/>
    </location>
</feature>
<feature type="domain" description="Cadherin" evidence="13">
    <location>
        <begin position="112"/>
        <end position="226"/>
    </location>
</feature>
<dbReference type="PANTHER" id="PTHR24026">
    <property type="entry name" value="FAT ATYPICAL CADHERIN-RELATED"/>
    <property type="match status" value="1"/>
</dbReference>
<dbReference type="FunFam" id="2.60.40.60:FF:000252">
    <property type="entry name" value="Cadherin related family member 2"/>
    <property type="match status" value="1"/>
</dbReference>
<keyword evidence="9 12" id="KW-1133">Transmembrane helix</keyword>
<dbReference type="SUPFAM" id="SSF49313">
    <property type="entry name" value="Cadherin-like"/>
    <property type="match status" value="9"/>
</dbReference>
<dbReference type="FunFam" id="2.60.40.60:FF:000168">
    <property type="entry name" value="Cadherin-related family member 2"/>
    <property type="match status" value="1"/>
</dbReference>
<dbReference type="PROSITE" id="PS00232">
    <property type="entry name" value="CADHERIN_1"/>
    <property type="match status" value="5"/>
</dbReference>
<dbReference type="Pfam" id="PF00028">
    <property type="entry name" value="Cadherin"/>
    <property type="match status" value="6"/>
</dbReference>
<evidence type="ECO:0000313" key="14">
    <source>
        <dbReference type="EMBL" id="NWZ73228.1"/>
    </source>
</evidence>
<dbReference type="FunFam" id="2.60.40.60:FF:000264">
    <property type="entry name" value="Cadherin-related family member 2"/>
    <property type="match status" value="1"/>
</dbReference>
<keyword evidence="2" id="KW-1003">Cell membrane</keyword>
<dbReference type="Proteomes" id="UP000549775">
    <property type="component" value="Unassembled WGS sequence"/>
</dbReference>
<evidence type="ECO:0000256" key="6">
    <source>
        <dbReference type="ARBA" id="ARBA00022737"/>
    </source>
</evidence>
<dbReference type="FunFam" id="2.60.40.60:FF:000098">
    <property type="entry name" value="cadherin-23 isoform X1"/>
    <property type="match status" value="1"/>
</dbReference>
<dbReference type="OrthoDB" id="6491773at2759"/>
<feature type="non-terminal residue" evidence="14">
    <location>
        <position position="1"/>
    </location>
</feature>
<dbReference type="InterPro" id="IPR002126">
    <property type="entry name" value="Cadherin-like_dom"/>
</dbReference>
<keyword evidence="3" id="KW-0597">Phosphoprotein</keyword>
<dbReference type="SMART" id="SM00112">
    <property type="entry name" value="CA"/>
    <property type="match status" value="9"/>
</dbReference>
<feature type="domain" description="Cadherin" evidence="13">
    <location>
        <begin position="349"/>
        <end position="463"/>
    </location>
</feature>
<evidence type="ECO:0000313" key="15">
    <source>
        <dbReference type="Proteomes" id="UP000549775"/>
    </source>
</evidence>
<name>A0A7K7Q017_ACRAR</name>
<comment type="caution">
    <text evidence="14">The sequence shown here is derived from an EMBL/GenBank/DDBJ whole genome shotgun (WGS) entry which is preliminary data.</text>
</comment>
<keyword evidence="7 11" id="KW-0106">Calcium</keyword>
<feature type="domain" description="Cadherin" evidence="13">
    <location>
        <begin position="677"/>
        <end position="794"/>
    </location>
</feature>
<feature type="non-terminal residue" evidence="14">
    <location>
        <position position="1287"/>
    </location>
</feature>
<feature type="domain" description="Cadherin" evidence="13">
    <location>
        <begin position="21"/>
        <end position="111"/>
    </location>
</feature>
<dbReference type="FunFam" id="2.60.40.60:FF:000094">
    <property type="entry name" value="protocadherin gamma-C4 isoform X2"/>
    <property type="match status" value="1"/>
</dbReference>
<feature type="domain" description="Cadherin" evidence="13">
    <location>
        <begin position="569"/>
        <end position="676"/>
    </location>
</feature>
<keyword evidence="6" id="KW-0677">Repeat</keyword>
<evidence type="ECO:0000256" key="12">
    <source>
        <dbReference type="SAM" id="Phobius"/>
    </source>
</evidence>
<organism evidence="14 15">
    <name type="scientific">Acrocephalus arundinaceus</name>
    <name type="common">Great reed-warbler</name>
    <dbReference type="NCBI Taxonomy" id="39621"/>
    <lineage>
        <taxon>Eukaryota</taxon>
        <taxon>Metazoa</taxon>
        <taxon>Chordata</taxon>
        <taxon>Craniata</taxon>
        <taxon>Vertebrata</taxon>
        <taxon>Euteleostomi</taxon>
        <taxon>Archelosauria</taxon>
        <taxon>Archosauria</taxon>
        <taxon>Dinosauria</taxon>
        <taxon>Saurischia</taxon>
        <taxon>Theropoda</taxon>
        <taxon>Coelurosauria</taxon>
        <taxon>Aves</taxon>
        <taxon>Neognathae</taxon>
        <taxon>Neoaves</taxon>
        <taxon>Telluraves</taxon>
        <taxon>Australaves</taxon>
        <taxon>Passeriformes</taxon>
        <taxon>Sylvioidea</taxon>
        <taxon>Sylviidae</taxon>
        <taxon>Acrocephalinae</taxon>
        <taxon>Acrocephalus</taxon>
    </lineage>
</organism>
<dbReference type="FunFam" id="2.60.40.60:FF:000221">
    <property type="entry name" value="Cadherin related family member 2"/>
    <property type="match status" value="1"/>
</dbReference>
<dbReference type="CDD" id="cd11304">
    <property type="entry name" value="Cadherin_repeat"/>
    <property type="match status" value="9"/>
</dbReference>
<accession>A0A7K7Q017</accession>
<dbReference type="FunFam" id="2.60.40.60:FF:000245">
    <property type="entry name" value="Cadherin related family member 2"/>
    <property type="match status" value="1"/>
</dbReference>
<dbReference type="InterPro" id="IPR020894">
    <property type="entry name" value="Cadherin_CS"/>
</dbReference>
<keyword evidence="4 12" id="KW-0812">Transmembrane</keyword>
<evidence type="ECO:0000256" key="2">
    <source>
        <dbReference type="ARBA" id="ARBA00022475"/>
    </source>
</evidence>
<evidence type="ECO:0000256" key="11">
    <source>
        <dbReference type="PROSITE-ProRule" id="PRU00043"/>
    </source>
</evidence>
<dbReference type="GO" id="GO:0005886">
    <property type="term" value="C:plasma membrane"/>
    <property type="evidence" value="ECO:0007669"/>
    <property type="project" value="UniProtKB-SubCell"/>
</dbReference>
<feature type="domain" description="Cadherin" evidence="13">
    <location>
        <begin position="227"/>
        <end position="335"/>
    </location>
</feature>
<evidence type="ECO:0000256" key="9">
    <source>
        <dbReference type="ARBA" id="ARBA00022989"/>
    </source>
</evidence>
<dbReference type="Gene3D" id="2.60.40.60">
    <property type="entry name" value="Cadherins"/>
    <property type="match status" value="9"/>
</dbReference>
<keyword evidence="15" id="KW-1185">Reference proteome</keyword>
<evidence type="ECO:0000256" key="3">
    <source>
        <dbReference type="ARBA" id="ARBA00022553"/>
    </source>
</evidence>
<feature type="transmembrane region" description="Helical" evidence="12">
    <location>
        <begin position="1136"/>
        <end position="1160"/>
    </location>
</feature>
<dbReference type="EMBL" id="VZST01007512">
    <property type="protein sequence ID" value="NWZ73228.1"/>
    <property type="molecule type" value="Genomic_DNA"/>
</dbReference>
<dbReference type="PRINTS" id="PR00205">
    <property type="entry name" value="CADHERIN"/>
</dbReference>
<evidence type="ECO:0000256" key="10">
    <source>
        <dbReference type="ARBA" id="ARBA00023136"/>
    </source>
</evidence>
<reference evidence="14 15" key="1">
    <citation type="submission" date="2019-09" db="EMBL/GenBank/DDBJ databases">
        <title>Bird 10,000 Genomes (B10K) Project - Family phase.</title>
        <authorList>
            <person name="Zhang G."/>
        </authorList>
    </citation>
    <scope>NUCLEOTIDE SEQUENCE [LARGE SCALE GENOMIC DNA]</scope>
    <source>
        <strain evidence="14">OUT-0054</strain>
        <tissue evidence="14">Blood</tissue>
    </source>
</reference>
<proteinExistence type="predicted"/>
<feature type="domain" description="Cadherin" evidence="13">
    <location>
        <begin position="464"/>
        <end position="569"/>
    </location>
</feature>
<comment type="subcellular location">
    <subcellularLocation>
        <location evidence="1">Cell membrane</location>
        <topology evidence="1">Single-pass type I membrane protein</topology>
    </subcellularLocation>
</comment>
<evidence type="ECO:0000256" key="1">
    <source>
        <dbReference type="ARBA" id="ARBA00004251"/>
    </source>
</evidence>
<keyword evidence="5" id="KW-0732">Signal</keyword>
<dbReference type="PANTHER" id="PTHR24026:SF133">
    <property type="entry name" value="CADHERIN-RELATED FAMILY MEMBER 2"/>
    <property type="match status" value="1"/>
</dbReference>
<evidence type="ECO:0000256" key="5">
    <source>
        <dbReference type="ARBA" id="ARBA00022729"/>
    </source>
</evidence>
<evidence type="ECO:0000256" key="7">
    <source>
        <dbReference type="ARBA" id="ARBA00022837"/>
    </source>
</evidence>
<feature type="domain" description="Cadherin" evidence="13">
    <location>
        <begin position="796"/>
        <end position="912"/>
    </location>
</feature>
<evidence type="ECO:0000256" key="4">
    <source>
        <dbReference type="ARBA" id="ARBA00022692"/>
    </source>
</evidence>
<keyword evidence="10 12" id="KW-0472">Membrane</keyword>
<sequence length="1287" mass="140727">FPFPVVSGNTVPIFNVTLFYVPEDLELGQFAFQLEAYDLDNDPLTYQIRGTDAFYFSVDSKTGRATLRNSLDRELQARLTITAGVSDGVNNEVSRKITIIVEDRNDNAPVFQNLPYNDIIPENETLHSIIYTVFATDSDTGNASKVSYSIVEVIPDNMKNLQLFYILPNGSVVLNGSLDYAKNTFYQIKILAQDGGGWLHNNWTVQESSTYLSLTIKDVANLNPRFLNEPYSGSVPENCDLGTTVLTVIAMDQDTGVNDKIFYFITNASVPFVINITTGTITVSEPLDREQLPREEVLLEVTAHEENLDIHGKVAQASTLVTVLVTDVNDNKPQFYNCSLPSCDFSTSAQNNFTGNIVEHSSFRLPVSNLNIIAHDPDKGINSSFELSLQGPNANAFTVFPTTIVGTGEVQILVQNSSLVDYEISHVMVVQIIANDTGNPTDCCSTATVTIDLTDSNDHIPEFPQSTYNLSVVENSPNGTIISTNITAYDPDSGVLGQITYQLLPETIRKTFMVNATTGALLVYDGSLLDREARSIYYANLQAKDGGNLVGTTVLEITVLDANDMAPVIIGSYFISVEEGQNVSTQIQAIDNDEPGTLNSKLGFKILPGLFSNNFTINAVTGEMHSKEQLDCEALDDERGQMVVTVMVYDHGEPQLSTTVNVTITVGDLNDNIPVFLNQFYEFSVFEESAGSLVGEVNATDADRTEINSRISFRLERGNGSSNFLIRSSRLGPGNYSGQLSVDPDIYLDYDTMRQKFFNLTVLAENTAADNAGDKANVSVIVHILDVNDEPPTIPSDSLQDVSVAENGTQQGVIHTLNASDPDTNHSLVFKELGVTCFKGDSSAEDVCWDWFVLAPNGSLLVNSLDIDYEVCDRVLLTLRVEDLYTERGNHYSQNETLRIIIIDVNDNTPVFEAVSETFVVVPEVSPVDLQVAAVKATDADSGLGGAITFSIISVVFVEDNGVSRPFENLFRVSTTLYKGAYIGTIQVASNLDESLKGQYKVTVEAKDGEEPVHRAQTVLNIFTVDQSYRVRLQFLSTVEEVQNNSENIKLALTTVTKAAVYVVGIRRAEDTRDTHVDVKSVMDAYFVYSNGTALDVNDLITLIQSDPLVLAELVKLGLAVIGPGEVTKPTKETELIGIIAGLAAFLLIFILIMTLVLVLTTRSYKRKLNAMKALKVATTFNPVTAQQGAGIPGTNQYNAEGANPMLNHPLDPSHDLGFHEDSISVTSMNSLDENTVNAPADDNFEVEQVKMRPTDPSDKEALVAALNLKEPTKTAYLNTTFTTTDL</sequence>
<dbReference type="GO" id="GO:0005509">
    <property type="term" value="F:calcium ion binding"/>
    <property type="evidence" value="ECO:0007669"/>
    <property type="project" value="UniProtKB-UniRule"/>
</dbReference>
<dbReference type="GO" id="GO:0050839">
    <property type="term" value="F:cell adhesion molecule binding"/>
    <property type="evidence" value="ECO:0007669"/>
    <property type="project" value="TreeGrafter"/>
</dbReference>
<evidence type="ECO:0000256" key="8">
    <source>
        <dbReference type="ARBA" id="ARBA00022889"/>
    </source>
</evidence>
<dbReference type="InterPro" id="IPR015919">
    <property type="entry name" value="Cadherin-like_sf"/>
</dbReference>
<protein>
    <submittedName>
        <fullName evidence="14">CDHR2 protein</fullName>
    </submittedName>
</protein>
<evidence type="ECO:0000259" key="13">
    <source>
        <dbReference type="PROSITE" id="PS50268"/>
    </source>
</evidence>
<keyword evidence="8" id="KW-0130">Cell adhesion</keyword>